<dbReference type="GO" id="GO:0003676">
    <property type="term" value="F:nucleic acid binding"/>
    <property type="evidence" value="ECO:0007669"/>
    <property type="project" value="InterPro"/>
</dbReference>
<dbReference type="CDD" id="cd04458">
    <property type="entry name" value="CSP_CDS"/>
    <property type="match status" value="2"/>
</dbReference>
<dbReference type="PRINTS" id="PR00050">
    <property type="entry name" value="COLDSHOCK"/>
</dbReference>
<dbReference type="InterPro" id="IPR012340">
    <property type="entry name" value="NA-bd_OB-fold"/>
</dbReference>
<dbReference type="AlphaFoldDB" id="A0A916YAK5"/>
<name>A0A916YAK5_9HYPH</name>
<evidence type="ECO:0000313" key="5">
    <source>
        <dbReference type="Proteomes" id="UP000613160"/>
    </source>
</evidence>
<accession>A0A916YAK5</accession>
<protein>
    <submittedName>
        <fullName evidence="4">Cold-shock protein</fullName>
    </submittedName>
</protein>
<keyword evidence="5" id="KW-1185">Reference proteome</keyword>
<dbReference type="SUPFAM" id="SSF50249">
    <property type="entry name" value="Nucleic acid-binding proteins"/>
    <property type="match status" value="2"/>
</dbReference>
<evidence type="ECO:0000313" key="4">
    <source>
        <dbReference type="EMBL" id="GGD37925.1"/>
    </source>
</evidence>
<evidence type="ECO:0000256" key="1">
    <source>
        <dbReference type="RuleBase" id="RU000408"/>
    </source>
</evidence>
<dbReference type="PROSITE" id="PS51857">
    <property type="entry name" value="CSD_2"/>
    <property type="match status" value="2"/>
</dbReference>
<dbReference type="PROSITE" id="PS00352">
    <property type="entry name" value="CSD_1"/>
    <property type="match status" value="1"/>
</dbReference>
<proteinExistence type="predicted"/>
<dbReference type="GO" id="GO:0005829">
    <property type="term" value="C:cytosol"/>
    <property type="evidence" value="ECO:0007669"/>
    <property type="project" value="UniProtKB-ARBA"/>
</dbReference>
<evidence type="ECO:0000259" key="3">
    <source>
        <dbReference type="PROSITE" id="PS51857"/>
    </source>
</evidence>
<reference evidence="4" key="1">
    <citation type="journal article" date="2014" name="Int. J. Syst. Evol. Microbiol.">
        <title>Complete genome sequence of Corynebacterium casei LMG S-19264T (=DSM 44701T), isolated from a smear-ripened cheese.</title>
        <authorList>
            <consortium name="US DOE Joint Genome Institute (JGI-PGF)"/>
            <person name="Walter F."/>
            <person name="Albersmeier A."/>
            <person name="Kalinowski J."/>
            <person name="Ruckert C."/>
        </authorList>
    </citation>
    <scope>NUCLEOTIDE SEQUENCE</scope>
    <source>
        <strain evidence="4">CGMCC 1.15493</strain>
    </source>
</reference>
<feature type="domain" description="CSD" evidence="3">
    <location>
        <begin position="42"/>
        <end position="107"/>
    </location>
</feature>
<dbReference type="SMART" id="SM00357">
    <property type="entry name" value="CSP"/>
    <property type="match status" value="2"/>
</dbReference>
<feature type="region of interest" description="Disordered" evidence="2">
    <location>
        <begin position="1"/>
        <end position="33"/>
    </location>
</feature>
<dbReference type="InterPro" id="IPR050181">
    <property type="entry name" value="Cold_shock_domain"/>
</dbReference>
<dbReference type="InterPro" id="IPR002059">
    <property type="entry name" value="CSP_DNA-bd"/>
</dbReference>
<dbReference type="RefSeq" id="WP_188854770.1">
    <property type="nucleotide sequence ID" value="NZ_BMJJ01000014.1"/>
</dbReference>
<feature type="region of interest" description="Disordered" evidence="2">
    <location>
        <begin position="113"/>
        <end position="137"/>
    </location>
</feature>
<dbReference type="Gene3D" id="2.40.50.140">
    <property type="entry name" value="Nucleic acid-binding proteins"/>
    <property type="match status" value="2"/>
</dbReference>
<dbReference type="PANTHER" id="PTHR11544">
    <property type="entry name" value="COLD SHOCK DOMAIN CONTAINING PROTEINS"/>
    <property type="match status" value="1"/>
</dbReference>
<dbReference type="EMBL" id="BMJJ01000014">
    <property type="protein sequence ID" value="GGD37925.1"/>
    <property type="molecule type" value="Genomic_DNA"/>
</dbReference>
<feature type="domain" description="CSD" evidence="3">
    <location>
        <begin position="136"/>
        <end position="201"/>
    </location>
</feature>
<feature type="compositionally biased region" description="Basic and acidic residues" evidence="2">
    <location>
        <begin position="1"/>
        <end position="15"/>
    </location>
</feature>
<evidence type="ECO:0000256" key="2">
    <source>
        <dbReference type="SAM" id="MobiDB-lite"/>
    </source>
</evidence>
<dbReference type="InterPro" id="IPR019844">
    <property type="entry name" value="CSD_CS"/>
</dbReference>
<comment type="caution">
    <text evidence="4">The sequence shown here is derived from an EMBL/GenBank/DDBJ whole genome shotgun (WGS) entry which is preliminary data.</text>
</comment>
<organism evidence="4 5">
    <name type="scientific">Aureimonas glaciei</name>
    <dbReference type="NCBI Taxonomy" id="1776957"/>
    <lineage>
        <taxon>Bacteria</taxon>
        <taxon>Pseudomonadati</taxon>
        <taxon>Pseudomonadota</taxon>
        <taxon>Alphaproteobacteria</taxon>
        <taxon>Hyphomicrobiales</taxon>
        <taxon>Aurantimonadaceae</taxon>
        <taxon>Aureimonas</taxon>
    </lineage>
</organism>
<reference evidence="4" key="2">
    <citation type="submission" date="2020-09" db="EMBL/GenBank/DDBJ databases">
        <authorList>
            <person name="Sun Q."/>
            <person name="Zhou Y."/>
        </authorList>
    </citation>
    <scope>NUCLEOTIDE SEQUENCE</scope>
    <source>
        <strain evidence="4">CGMCC 1.15493</strain>
    </source>
</reference>
<dbReference type="Proteomes" id="UP000613160">
    <property type="component" value="Unassembled WGS sequence"/>
</dbReference>
<comment type="subcellular location">
    <subcellularLocation>
        <location evidence="1">Cytoplasm</location>
    </subcellularLocation>
</comment>
<gene>
    <name evidence="4" type="ORF">GCM10011335_45760</name>
</gene>
<sequence>MNKYVDRRGSRRRDFDDDNAASTGRSEEPSYFQRALASSSPPVEAEVLWFNGDKGFGFVKATDGSEAFLHIRALEAAGRSSIAEGARLKVRIEQGQKGKQVAEVLEIGAEAAPGSVTKSPARPPARNSAPDGAEKEGLGSVKWYNSEKGFGFIGLDSGEKDVFVHVSILTRSRVATLTEGQRVLIIYVQGQKGPEARSILPIL</sequence>
<dbReference type="InterPro" id="IPR011129">
    <property type="entry name" value="CSD"/>
</dbReference>
<dbReference type="Pfam" id="PF00313">
    <property type="entry name" value="CSD"/>
    <property type="match status" value="2"/>
</dbReference>